<feature type="non-terminal residue" evidence="1">
    <location>
        <position position="41"/>
    </location>
</feature>
<dbReference type="AlphaFoldDB" id="X1MWB3"/>
<proteinExistence type="predicted"/>
<name>X1MWB3_9ZZZZ</name>
<organism evidence="1">
    <name type="scientific">marine sediment metagenome</name>
    <dbReference type="NCBI Taxonomy" id="412755"/>
    <lineage>
        <taxon>unclassified sequences</taxon>
        <taxon>metagenomes</taxon>
        <taxon>ecological metagenomes</taxon>
    </lineage>
</organism>
<dbReference type="EMBL" id="BARV01031252">
    <property type="protein sequence ID" value="GAI35563.1"/>
    <property type="molecule type" value="Genomic_DNA"/>
</dbReference>
<accession>X1MWB3</accession>
<sequence length="41" mass="4747">MNNKNKDFKMEINDLDSSVDELLRNVKEGIVDIEQVPITEI</sequence>
<reference evidence="1" key="1">
    <citation type="journal article" date="2014" name="Front. Microbiol.">
        <title>High frequency of phylogenetically diverse reductive dehalogenase-homologous genes in deep subseafloor sedimentary metagenomes.</title>
        <authorList>
            <person name="Kawai M."/>
            <person name="Futagami T."/>
            <person name="Toyoda A."/>
            <person name="Takaki Y."/>
            <person name="Nishi S."/>
            <person name="Hori S."/>
            <person name="Arai W."/>
            <person name="Tsubouchi T."/>
            <person name="Morono Y."/>
            <person name="Uchiyama I."/>
            <person name="Ito T."/>
            <person name="Fujiyama A."/>
            <person name="Inagaki F."/>
            <person name="Takami H."/>
        </authorList>
    </citation>
    <scope>NUCLEOTIDE SEQUENCE</scope>
    <source>
        <strain evidence="1">Expedition CK06-06</strain>
    </source>
</reference>
<comment type="caution">
    <text evidence="1">The sequence shown here is derived from an EMBL/GenBank/DDBJ whole genome shotgun (WGS) entry which is preliminary data.</text>
</comment>
<protein>
    <submittedName>
        <fullName evidence="1">Uncharacterized protein</fullName>
    </submittedName>
</protein>
<evidence type="ECO:0000313" key="1">
    <source>
        <dbReference type="EMBL" id="GAI35563.1"/>
    </source>
</evidence>
<gene>
    <name evidence="1" type="ORF">S06H3_49486</name>
</gene>